<dbReference type="OrthoDB" id="6522787at2"/>
<dbReference type="Pfam" id="PF00419">
    <property type="entry name" value="Fimbrial"/>
    <property type="match status" value="1"/>
</dbReference>
<evidence type="ECO:0000313" key="3">
    <source>
        <dbReference type="EMBL" id="ROU13779.1"/>
    </source>
</evidence>
<dbReference type="GO" id="GO:0009289">
    <property type="term" value="C:pilus"/>
    <property type="evidence" value="ECO:0007669"/>
    <property type="project" value="InterPro"/>
</dbReference>
<dbReference type="InterPro" id="IPR000259">
    <property type="entry name" value="Adhesion_dom_fimbrial"/>
</dbReference>
<dbReference type="PANTHER" id="PTHR33420:SF25">
    <property type="entry name" value="PROTEIN FIMF"/>
    <property type="match status" value="1"/>
</dbReference>
<dbReference type="SUPFAM" id="SSF49401">
    <property type="entry name" value="Bacterial adhesins"/>
    <property type="match status" value="1"/>
</dbReference>
<sequence>MKVNLMFLLLACAGAQAHDGTVNVSGTIQDNTCIVAPSSQAQTVPLGDISAKQFATQGSGSQPVAFVIDLQKCGAAATGVDFTFSGTADSDDKTLLAVDSGSDAAQGIGIELQNADHTRLPLNQASARYALDPTLTDNQFTFYARYIATANSVTSGTAKATATFTLTWQ</sequence>
<dbReference type="Proteomes" id="UP000268051">
    <property type="component" value="Unassembled WGS sequence"/>
</dbReference>
<gene>
    <name evidence="3" type="ORF">EB837_12720</name>
</gene>
<evidence type="ECO:0000313" key="4">
    <source>
        <dbReference type="Proteomes" id="UP000268051"/>
    </source>
</evidence>
<reference evidence="3 4" key="1">
    <citation type="submission" date="2018-10" db="EMBL/GenBank/DDBJ databases">
        <title>Horizontal transference of carbapenem resistance between Klebsiella pneumoniae and Kluyvera ascorbata during abdominal infection: a case report.</title>
        <authorList>
            <person name="Raro O.H.F."/>
            <person name="Lima-Morales D."/>
            <person name="Barth A.L."/>
            <person name="Paim T.G.S."/>
            <person name="Mott M.P."/>
            <person name="Riche C.V.W."/>
            <person name="Teixeira U.F."/>
            <person name="Waechter F."/>
            <person name="Dias C.A.G."/>
        </authorList>
    </citation>
    <scope>NUCLEOTIDE SEQUENCE [LARGE SCALE GENOMIC DNA]</scope>
    <source>
        <strain evidence="3 4">OT2</strain>
    </source>
</reference>
<protein>
    <submittedName>
        <fullName evidence="3">Fimbrial protein</fullName>
    </submittedName>
</protein>
<dbReference type="InterPro" id="IPR008966">
    <property type="entry name" value="Adhesion_dom_sf"/>
</dbReference>
<feature type="signal peptide" evidence="1">
    <location>
        <begin position="1"/>
        <end position="17"/>
    </location>
</feature>
<dbReference type="Gene3D" id="2.60.40.1090">
    <property type="entry name" value="Fimbrial-type adhesion domain"/>
    <property type="match status" value="1"/>
</dbReference>
<feature type="domain" description="Fimbrial-type adhesion" evidence="2">
    <location>
        <begin position="23"/>
        <end position="169"/>
    </location>
</feature>
<feature type="chain" id="PRO_5017940129" evidence="1">
    <location>
        <begin position="18"/>
        <end position="169"/>
    </location>
</feature>
<organism evidence="3 4">
    <name type="scientific">Kluyvera ascorbata</name>
    <dbReference type="NCBI Taxonomy" id="51288"/>
    <lineage>
        <taxon>Bacteria</taxon>
        <taxon>Pseudomonadati</taxon>
        <taxon>Pseudomonadota</taxon>
        <taxon>Gammaproteobacteria</taxon>
        <taxon>Enterobacterales</taxon>
        <taxon>Enterobacteriaceae</taxon>
        <taxon>Kluyvera</taxon>
    </lineage>
</organism>
<evidence type="ECO:0000259" key="2">
    <source>
        <dbReference type="Pfam" id="PF00419"/>
    </source>
</evidence>
<accession>A0A3N2S229</accession>
<dbReference type="InterPro" id="IPR050263">
    <property type="entry name" value="Bact_Fimbrial_Adh_Pro"/>
</dbReference>
<dbReference type="GO" id="GO:0043709">
    <property type="term" value="P:cell adhesion involved in single-species biofilm formation"/>
    <property type="evidence" value="ECO:0007669"/>
    <property type="project" value="TreeGrafter"/>
</dbReference>
<dbReference type="AlphaFoldDB" id="A0A3N2S229"/>
<comment type="caution">
    <text evidence="3">The sequence shown here is derived from an EMBL/GenBank/DDBJ whole genome shotgun (WGS) entry which is preliminary data.</text>
</comment>
<name>A0A3N2S229_9ENTR</name>
<dbReference type="RefSeq" id="WP_123651460.1">
    <property type="nucleotide sequence ID" value="NZ_RHFN01000011.1"/>
</dbReference>
<dbReference type="EMBL" id="RHFN01000011">
    <property type="protein sequence ID" value="ROU13779.1"/>
    <property type="molecule type" value="Genomic_DNA"/>
</dbReference>
<proteinExistence type="predicted"/>
<keyword evidence="1" id="KW-0732">Signal</keyword>
<dbReference type="InterPro" id="IPR036937">
    <property type="entry name" value="Adhesion_dom_fimbrial_sf"/>
</dbReference>
<dbReference type="PANTHER" id="PTHR33420">
    <property type="entry name" value="FIMBRIAL SUBUNIT ELFA-RELATED"/>
    <property type="match status" value="1"/>
</dbReference>
<evidence type="ECO:0000256" key="1">
    <source>
        <dbReference type="SAM" id="SignalP"/>
    </source>
</evidence>